<dbReference type="EMBL" id="WNKQ01000024">
    <property type="protein sequence ID" value="KAF5844340.1"/>
    <property type="molecule type" value="Genomic_DNA"/>
</dbReference>
<feature type="domain" description="DUF1996" evidence="2">
    <location>
        <begin position="518"/>
        <end position="779"/>
    </location>
</feature>
<protein>
    <recommendedName>
        <fullName evidence="2">DUF1996 domain-containing protein</fullName>
    </recommendedName>
</protein>
<dbReference type="AlphaFoldDB" id="A0A8H5ZAC2"/>
<feature type="region of interest" description="Disordered" evidence="1">
    <location>
        <begin position="150"/>
        <end position="170"/>
    </location>
</feature>
<sequence>MPITRTSKTNVKGEKITTNTNITKGMKKTKNTKSTKSTIGHHDDKLRKLQEEYNILEETRNQGMFTEEDEAKLNEIKTEIGKYASATAQISINHTTGAGSGSTEPMDGEPIETDTESGNTDHMTHGKVIANEPIATQPDAAIHALDPEKRYASHQEGSSGHSKMKQELEEESKTFTQELVDNLNMTWNIDVNDSYGESSLQHLPKGVFGHIQRSSRTRYCVRFGSKEGLSARFESILPNGSDYKEERDVTQGSNRIVEKIVQHHRDEKTALPMNILSQVRVLLVYWDSKMGVGHDAEVEVLAPDFKGKRPHTRCFVYLNPDLYAQYNLKNTSGFSHETRSTMKLLMEGIDDRQKSIAIYNIAVKIENQFEKRWMSNIPGRPTPLRELKHETKAVFRRTKSLFATTEHSVTPTLMELPVPQRQFTPLPKTELEKTSVEKTPGMSLKQQFHKDFLELFELPEDITYADLTEEQQLLYPAQFTKWKKMKIRYISLVNVFALITRAFWRLPCYSRLGVFRIDPIVSEGLPSQHAHTLHGAQSTLSMRLRFQCLIVSLDLDFSSSYDSLVQSKCTTCAVLEDMSAYWTPPLMFLHTNGTVEIVPQIGGMLIYYFLFGDRIMEFPPGFRMIAGNASEQNDFIPPSDIPQSMWGPEEKTPNALAEKAIGFNCLNYSGAAEGSLTRHLLPNKSFIDSNCADGLRLELMFPSCWDGISLDANDHKSHVAYPDLVMEGTCPADYQTRVPALFFETIWDTSVFRNVSGRFLLSNGDQTGSSYHGDFQNGWNIAKLQQAIGSCTNSSGLIEDCPFFSLQSSSRACQCHLLPPAEVANESCAGPRSGLCGNITF</sequence>
<feature type="region of interest" description="Disordered" evidence="1">
    <location>
        <begin position="94"/>
        <end position="119"/>
    </location>
</feature>
<dbReference type="PANTHER" id="PTHR43662:SF7">
    <property type="entry name" value="DUF1996 DOMAIN-CONTAINING PROTEIN"/>
    <property type="match status" value="1"/>
</dbReference>
<organism evidence="3 4">
    <name type="scientific">Cochliobolus sativus</name>
    <name type="common">Common root rot and spot blotch fungus</name>
    <name type="synonym">Bipolaris sorokiniana</name>
    <dbReference type="NCBI Taxonomy" id="45130"/>
    <lineage>
        <taxon>Eukaryota</taxon>
        <taxon>Fungi</taxon>
        <taxon>Dikarya</taxon>
        <taxon>Ascomycota</taxon>
        <taxon>Pezizomycotina</taxon>
        <taxon>Dothideomycetes</taxon>
        <taxon>Pleosporomycetidae</taxon>
        <taxon>Pleosporales</taxon>
        <taxon>Pleosporineae</taxon>
        <taxon>Pleosporaceae</taxon>
        <taxon>Bipolaris</taxon>
    </lineage>
</organism>
<comment type="caution">
    <text evidence="3">The sequence shown here is derived from an EMBL/GenBank/DDBJ whole genome shotgun (WGS) entry which is preliminary data.</text>
</comment>
<accession>A0A8H5ZAC2</accession>
<evidence type="ECO:0000313" key="3">
    <source>
        <dbReference type="EMBL" id="KAF5844340.1"/>
    </source>
</evidence>
<evidence type="ECO:0000256" key="1">
    <source>
        <dbReference type="SAM" id="MobiDB-lite"/>
    </source>
</evidence>
<feature type="compositionally biased region" description="Acidic residues" evidence="1">
    <location>
        <begin position="106"/>
        <end position="115"/>
    </location>
</feature>
<dbReference type="Proteomes" id="UP000624244">
    <property type="component" value="Unassembled WGS sequence"/>
</dbReference>
<dbReference type="PANTHER" id="PTHR43662">
    <property type="match status" value="1"/>
</dbReference>
<reference evidence="3" key="1">
    <citation type="submission" date="2019-11" db="EMBL/GenBank/DDBJ databases">
        <title>Bipolaris sorokiniana Genome sequencing.</title>
        <authorList>
            <person name="Wang H."/>
        </authorList>
    </citation>
    <scope>NUCLEOTIDE SEQUENCE</scope>
</reference>
<dbReference type="InterPro" id="IPR018535">
    <property type="entry name" value="DUF1996"/>
</dbReference>
<gene>
    <name evidence="3" type="ORF">GGP41_004542</name>
</gene>
<proteinExistence type="predicted"/>
<feature type="compositionally biased region" description="Polar residues" evidence="1">
    <location>
        <begin position="94"/>
        <end position="103"/>
    </location>
</feature>
<dbReference type="Pfam" id="PF09362">
    <property type="entry name" value="DUF1996"/>
    <property type="match status" value="1"/>
</dbReference>
<evidence type="ECO:0000259" key="2">
    <source>
        <dbReference type="Pfam" id="PF09362"/>
    </source>
</evidence>
<evidence type="ECO:0000313" key="4">
    <source>
        <dbReference type="Proteomes" id="UP000624244"/>
    </source>
</evidence>
<name>A0A8H5ZAC2_COCSA</name>